<dbReference type="InterPro" id="IPR025476">
    <property type="entry name" value="Helitron_helicase-like"/>
</dbReference>
<feature type="region of interest" description="Disordered" evidence="3">
    <location>
        <begin position="657"/>
        <end position="695"/>
    </location>
</feature>
<evidence type="ECO:0000313" key="8">
    <source>
        <dbReference type="Proteomes" id="UP000076858"/>
    </source>
</evidence>
<keyword evidence="1" id="KW-0227">DNA damage</keyword>
<comment type="cofactor">
    <cofactor evidence="1">
        <name>Mg(2+)</name>
        <dbReference type="ChEBI" id="CHEBI:18420"/>
    </cofactor>
</comment>
<dbReference type="InterPro" id="IPR010285">
    <property type="entry name" value="DNA_helicase_pif1-like_DEAD"/>
</dbReference>
<keyword evidence="2" id="KW-0175">Coiled coil</keyword>
<keyword evidence="1" id="KW-0347">Helicase</keyword>
<dbReference type="EMBL" id="LRGB01000301">
    <property type="protein sequence ID" value="KZS19916.1"/>
    <property type="molecule type" value="Genomic_DNA"/>
</dbReference>
<dbReference type="InterPro" id="IPR051055">
    <property type="entry name" value="PIF1_helicase"/>
</dbReference>
<dbReference type="GO" id="GO:0006310">
    <property type="term" value="P:DNA recombination"/>
    <property type="evidence" value="ECO:0007669"/>
    <property type="project" value="UniProtKB-KW"/>
</dbReference>
<feature type="domain" description="Helitron helicase-like" evidence="5">
    <location>
        <begin position="1069"/>
        <end position="1205"/>
    </location>
</feature>
<dbReference type="InterPro" id="IPR046700">
    <property type="entry name" value="DUF6570"/>
</dbReference>
<feature type="region of interest" description="Disordered" evidence="3">
    <location>
        <begin position="409"/>
        <end position="430"/>
    </location>
</feature>
<gene>
    <name evidence="7" type="ORF">APZ42_013529</name>
</gene>
<evidence type="ECO:0000256" key="1">
    <source>
        <dbReference type="RuleBase" id="RU363044"/>
    </source>
</evidence>
<keyword evidence="1" id="KW-0234">DNA repair</keyword>
<dbReference type="Pfam" id="PF05970">
    <property type="entry name" value="PIF1"/>
    <property type="match status" value="1"/>
</dbReference>
<comment type="similarity">
    <text evidence="1">Belongs to the helicase family.</text>
</comment>
<reference evidence="7 8" key="1">
    <citation type="submission" date="2016-03" db="EMBL/GenBank/DDBJ databases">
        <title>EvidentialGene: Evidence-directed Construction of Genes on Genomes.</title>
        <authorList>
            <person name="Gilbert D.G."/>
            <person name="Choi J.-H."/>
            <person name="Mockaitis K."/>
            <person name="Colbourne J."/>
            <person name="Pfrender M."/>
        </authorList>
    </citation>
    <scope>NUCLEOTIDE SEQUENCE [LARGE SCALE GENOMIC DNA]</scope>
    <source>
        <strain evidence="7 8">Xinb3</strain>
        <tissue evidence="7">Complete organism</tissue>
    </source>
</reference>
<evidence type="ECO:0000256" key="2">
    <source>
        <dbReference type="SAM" id="Coils"/>
    </source>
</evidence>
<dbReference type="InterPro" id="IPR027417">
    <property type="entry name" value="P-loop_NTPase"/>
</dbReference>
<dbReference type="PANTHER" id="PTHR47642">
    <property type="entry name" value="ATP-DEPENDENT DNA HELICASE"/>
    <property type="match status" value="1"/>
</dbReference>
<dbReference type="GO" id="GO:0000723">
    <property type="term" value="P:telomere maintenance"/>
    <property type="evidence" value="ECO:0007669"/>
    <property type="project" value="InterPro"/>
</dbReference>
<evidence type="ECO:0000256" key="3">
    <source>
        <dbReference type="SAM" id="MobiDB-lite"/>
    </source>
</evidence>
<dbReference type="GO" id="GO:0016887">
    <property type="term" value="F:ATP hydrolysis activity"/>
    <property type="evidence" value="ECO:0007669"/>
    <property type="project" value="RHEA"/>
</dbReference>
<feature type="region of interest" description="Disordered" evidence="3">
    <location>
        <begin position="283"/>
        <end position="359"/>
    </location>
</feature>
<keyword evidence="8" id="KW-1185">Reference proteome</keyword>
<name>A0A162QSF6_9CRUS</name>
<dbReference type="STRING" id="35525.A0A162QSF6"/>
<dbReference type="Proteomes" id="UP000076858">
    <property type="component" value="Unassembled WGS sequence"/>
</dbReference>
<feature type="coiled-coil region" evidence="2">
    <location>
        <begin position="1468"/>
        <end position="1506"/>
    </location>
</feature>
<sequence>MPSKKKFRFCTRKEARPRRIQGMRGSVSDAVAIEQQGVLSITMHPVKPFVTDSLNKIEKTSKINQRFETAVSAMQKSGRHGMSKTGNVSSSSSSSDSCVNKGRRKVFPSRRGNDGLASNNKGMTIEISEMKTRCSFAKAALADAVNVRSLRVQNVGTEKWAEVVPLDGATALLDDAEGCPAVGVDRCRCVDVMVVGIPKVLTTHCCANTLIDVQCGFCWVFIVNLCCRLSVATVNRCVGFQKMKTSLLTLKAVAYVSGIQNAADPAITRRSLMETKAGKLRGIGCNNTEGRRTTNRSNKTQLSSWNEEINRHTPVGEIHQPREVGSVSSSSSSSDWPVNKEKKNEENTVNDGASWMGRDGEMPVKLSERGNIDSTCRNTDGRGEASPSVNGALCNEKIVIQRKRWSMRNKKCGHRGMAKTGNVSFSSSSSDWSVNKETKKVYPGKRGNTGLTRNNEEMTVEISETERLCAFAKPRLGHAVYASSLCVRNLKVGTEKRVEVVPLGSGLYEETGDCPAVAVDRCSRERKVLMGKRENAGLANNNERVAVDISKTRIRSAFAKPALAHAVYAPSLRVRNLTVGPEKRAEVVPLDGATALADDAVGCPAVGVDICSGERLSVAAQNCGIVLLETSLVTTTAVASVSSIEYVADPPITERSVIENKGDKSGIGCDNTGGRRTTKRSNNRQSSSGKEGMNRHTATGLCFKETELLAVYKKGMPQPISTETISEISGDIFKRFHETYITCAVCNQFARISKSKLFPVAKLPIKMFRTLKRGKLPKLATANGNWVGQLPPDWRNMSFGTRSLMRPVQTFGRITAFTGTTGPGGSSLKGHVYCTKLESAAVVKKVPISPGQTPVRVLVVSPFTSDAAAFFKGKIASTKADYIIEPTKIKALYQFWRDVDNDVVKNINFDEEPFLQLPEDAVSPDEFVSDSMPNYLETLYPDLFPFGRGGFDENRSVRVSNKALVAYYANLSSRQFQHVDFALPVYDYIARRASSTMARIRAYLPSRIGNPDGSVIPRAEAYGRISTKDLKKATKYHIECVQSKLFGRRIPRPPESLNSLASTFFTDQKIANQTIQHSQPAAQKNRQDVYAAHANNRKAHIWLTISPDDAKSWQVLWFALGPAESRPHSDAIPLGSKRFAVLANHPVAAALNFQRILDIVIEDVIGWCQSKNHPYKRGGLFGVPKAWLRVVEEQSRLTLHTHMLIWLAGHGNIEKQLDDALKLDDADSFDFFMLSGSPVIQTRHVSAVTDKLAESIASIIEGELRLPKPEGKAVLECEFCADEKLKIASGTNLEIMRKIGRVCECQILLCDKVKRTVTVTQKLILREKPPVNKRDEVDLWTLDSAFIHLRVNQHDWQHRKSCFKNRRNTCRYGIPPVPTEVTQVQPVYVKNDNRSGENETVLPGSRRISELLINVKKRVPYIFLTDCNAHIMSVLNCNNCVKYVKDQKVIMYYDAYSTKHSADCEQALNEALRSIKKYGDKINKQQEKAEKAVAEYRRQLEENDGELDGAPFAPRRSDFSIGLGKLLSGVRASTKGDTIGGPLAAFVLLGNNIFAMSHQTEILPLAQAVGYLERENIHSTITRFGEVRATIHDNVFRCTKTPHIETMNLWNFVRTQEICKLDVKTDNQTDGKCSSDRELEPASNQTIYGFSPGHPQYRHLGHRARTDLEDGSNLLAEQREERRIEYAKGVLTMFVPFREKIDLIADDETWWGAYTRHKPSLYSDEDIKQTLDKVYFTRPNFCHSTPEAEALDFTEPDLQQLAKEIIESNDEEYSDIDIEEEDDVIEEFNEIVSDPFIAALGALSQSPLDLPTRNWPSTVSNSNAKFAVDSLPSKKIYVHLARACNLGFPIEESNPNSEISEIDTHLDQPLGTQIELLENLANALDSHTHEYVLSDGTEPEIMAQNFPSLIEQSRHWTLNREQHNAFLLMGAALMQYIYATNRLSDLEVSQSMIANISKIKWFLDAVLPVNRQLALFLAGSGGTGKSRVIKCFTDFTRRWYFVASTVICASSGVAAMLIEGCTLHAALGVGITVNPANPNSQHKKVWSEVGILLVDEFSMITPSLFDLMEDRLRKLNVQLDKPFGGVHVIFCVDFYQLPPVGTGPIYSSHAESIGRNGIKAANGRQCWKTCLTEVIELKQNH</sequence>
<dbReference type="Pfam" id="PF14214">
    <property type="entry name" value="Helitron_like_N"/>
    <property type="match status" value="1"/>
</dbReference>
<feature type="compositionally biased region" description="Polar residues" evidence="3">
    <location>
        <begin position="295"/>
        <end position="307"/>
    </location>
</feature>
<comment type="catalytic activity">
    <reaction evidence="1">
        <text>ATP + H2O = ADP + phosphate + H(+)</text>
        <dbReference type="Rhea" id="RHEA:13065"/>
        <dbReference type="ChEBI" id="CHEBI:15377"/>
        <dbReference type="ChEBI" id="CHEBI:15378"/>
        <dbReference type="ChEBI" id="CHEBI:30616"/>
        <dbReference type="ChEBI" id="CHEBI:43474"/>
        <dbReference type="ChEBI" id="CHEBI:456216"/>
        <dbReference type="EC" id="5.6.2.3"/>
    </reaction>
</comment>
<dbReference type="GO" id="GO:0043139">
    <property type="term" value="F:5'-3' DNA helicase activity"/>
    <property type="evidence" value="ECO:0007669"/>
    <property type="project" value="UniProtKB-EC"/>
</dbReference>
<dbReference type="Pfam" id="PF20209">
    <property type="entry name" value="DUF6570"/>
    <property type="match status" value="1"/>
</dbReference>
<organism evidence="7 8">
    <name type="scientific">Daphnia magna</name>
    <dbReference type="NCBI Taxonomy" id="35525"/>
    <lineage>
        <taxon>Eukaryota</taxon>
        <taxon>Metazoa</taxon>
        <taxon>Ecdysozoa</taxon>
        <taxon>Arthropoda</taxon>
        <taxon>Crustacea</taxon>
        <taxon>Branchiopoda</taxon>
        <taxon>Diplostraca</taxon>
        <taxon>Cladocera</taxon>
        <taxon>Anomopoda</taxon>
        <taxon>Daphniidae</taxon>
        <taxon>Daphnia</taxon>
    </lineage>
</organism>
<evidence type="ECO:0000259" key="4">
    <source>
        <dbReference type="Pfam" id="PF05970"/>
    </source>
</evidence>
<feature type="domain" description="DUF6570" evidence="6">
    <location>
        <begin position="773"/>
        <end position="912"/>
    </location>
</feature>
<proteinExistence type="inferred from homology"/>
<dbReference type="GO" id="GO:0006281">
    <property type="term" value="P:DNA repair"/>
    <property type="evidence" value="ECO:0007669"/>
    <property type="project" value="UniProtKB-KW"/>
</dbReference>
<dbReference type="GO" id="GO:0005524">
    <property type="term" value="F:ATP binding"/>
    <property type="evidence" value="ECO:0007669"/>
    <property type="project" value="UniProtKB-KW"/>
</dbReference>
<keyword evidence="1" id="KW-0378">Hydrolase</keyword>
<keyword evidence="1" id="KW-0547">Nucleotide-binding</keyword>
<evidence type="ECO:0000259" key="6">
    <source>
        <dbReference type="Pfam" id="PF20209"/>
    </source>
</evidence>
<feature type="domain" description="DNA helicase Pif1-like DEAD-box helicase" evidence="4">
    <location>
        <begin position="1971"/>
        <end position="2140"/>
    </location>
</feature>
<dbReference type="SUPFAM" id="SSF52540">
    <property type="entry name" value="P-loop containing nucleoside triphosphate hydrolases"/>
    <property type="match status" value="1"/>
</dbReference>
<accession>A0A162QSF6</accession>
<dbReference type="OrthoDB" id="6358133at2759"/>
<evidence type="ECO:0000313" key="7">
    <source>
        <dbReference type="EMBL" id="KZS19916.1"/>
    </source>
</evidence>
<comment type="caution">
    <text evidence="7">The sequence shown here is derived from an EMBL/GenBank/DDBJ whole genome shotgun (WGS) entry which is preliminary data.</text>
</comment>
<dbReference type="Gene3D" id="3.40.50.300">
    <property type="entry name" value="P-loop containing nucleotide triphosphate hydrolases"/>
    <property type="match status" value="1"/>
</dbReference>
<keyword evidence="1" id="KW-0233">DNA recombination</keyword>
<evidence type="ECO:0000259" key="5">
    <source>
        <dbReference type="Pfam" id="PF14214"/>
    </source>
</evidence>
<keyword evidence="1" id="KW-0067">ATP-binding</keyword>
<dbReference type="EC" id="5.6.2.3" evidence="1"/>
<feature type="region of interest" description="Disordered" evidence="3">
    <location>
        <begin position="74"/>
        <end position="117"/>
    </location>
</feature>
<protein>
    <recommendedName>
        <fullName evidence="1">ATP-dependent DNA helicase</fullName>
        <ecNumber evidence="1">5.6.2.3</ecNumber>
    </recommendedName>
</protein>